<reference evidence="1" key="1">
    <citation type="submission" date="2018-11" db="EMBL/GenBank/DDBJ databases">
        <authorList>
            <person name="Grassa J C."/>
        </authorList>
    </citation>
    <scope>NUCLEOTIDE SEQUENCE [LARGE SCALE GENOMIC DNA]</scope>
</reference>
<dbReference type="EnsemblPlants" id="novel_model_3373_5bd9a17a">
    <property type="protein sequence ID" value="cds.novel_model_3373_5bd9a17a"/>
    <property type="gene ID" value="novel_gene_1789_5bd9a17a"/>
</dbReference>
<name>A0A803QZU3_CANSA</name>
<dbReference type="Gramene" id="novel_model_3373_5bd9a17a">
    <property type="protein sequence ID" value="cds.novel_model_3373_5bd9a17a"/>
    <property type="gene ID" value="novel_gene_1789_5bd9a17a"/>
</dbReference>
<proteinExistence type="predicted"/>
<evidence type="ECO:0000313" key="2">
    <source>
        <dbReference type="Proteomes" id="UP000596661"/>
    </source>
</evidence>
<sequence length="70" mass="8293">MNFDEAVDKVLLSIPTREVVDPPPSLKHTEECALDEVENLQYYFSVYLSLLYDFYLYKVITNLSHYMCHE</sequence>
<protein>
    <submittedName>
        <fullName evidence="1">Uncharacterized protein</fullName>
    </submittedName>
</protein>
<evidence type="ECO:0000313" key="1">
    <source>
        <dbReference type="EnsemblPlants" id="cds.novel_model_3373_5bd9a17a"/>
    </source>
</evidence>
<organism evidence="1 2">
    <name type="scientific">Cannabis sativa</name>
    <name type="common">Hemp</name>
    <name type="synonym">Marijuana</name>
    <dbReference type="NCBI Taxonomy" id="3483"/>
    <lineage>
        <taxon>Eukaryota</taxon>
        <taxon>Viridiplantae</taxon>
        <taxon>Streptophyta</taxon>
        <taxon>Embryophyta</taxon>
        <taxon>Tracheophyta</taxon>
        <taxon>Spermatophyta</taxon>
        <taxon>Magnoliopsida</taxon>
        <taxon>eudicotyledons</taxon>
        <taxon>Gunneridae</taxon>
        <taxon>Pentapetalae</taxon>
        <taxon>rosids</taxon>
        <taxon>fabids</taxon>
        <taxon>Rosales</taxon>
        <taxon>Cannabaceae</taxon>
        <taxon>Cannabis</taxon>
    </lineage>
</organism>
<dbReference type="AlphaFoldDB" id="A0A803QZU3"/>
<keyword evidence="2" id="KW-1185">Reference proteome</keyword>
<dbReference type="EMBL" id="UZAU01000280">
    <property type="status" value="NOT_ANNOTATED_CDS"/>
    <property type="molecule type" value="Genomic_DNA"/>
</dbReference>
<dbReference type="Proteomes" id="UP000596661">
    <property type="component" value="Chromosome 3"/>
</dbReference>
<accession>A0A803QZU3</accession>
<reference evidence="1" key="2">
    <citation type="submission" date="2021-03" db="UniProtKB">
        <authorList>
            <consortium name="EnsemblPlants"/>
        </authorList>
    </citation>
    <scope>IDENTIFICATION</scope>
</reference>